<evidence type="ECO:0000313" key="9">
    <source>
        <dbReference type="EMBL" id="GIG09616.1"/>
    </source>
</evidence>
<feature type="transmembrane region" description="Helical" evidence="7">
    <location>
        <begin position="429"/>
        <end position="450"/>
    </location>
</feature>
<accession>A0A8J3P9V6</accession>
<dbReference type="GO" id="GO:0005886">
    <property type="term" value="C:plasma membrane"/>
    <property type="evidence" value="ECO:0007669"/>
    <property type="project" value="UniProtKB-SubCell"/>
</dbReference>
<evidence type="ECO:0000256" key="3">
    <source>
        <dbReference type="ARBA" id="ARBA00022692"/>
    </source>
</evidence>
<feature type="domain" description="ABC3 transporter permease C-terminal" evidence="8">
    <location>
        <begin position="302"/>
        <end position="412"/>
    </location>
</feature>
<evidence type="ECO:0000313" key="10">
    <source>
        <dbReference type="Proteomes" id="UP000630887"/>
    </source>
</evidence>
<dbReference type="EMBL" id="BONI01000069">
    <property type="protein sequence ID" value="GIG09616.1"/>
    <property type="molecule type" value="Genomic_DNA"/>
</dbReference>
<gene>
    <name evidence="9" type="ORF">Cco03nite_63160</name>
</gene>
<feature type="domain" description="ABC3 transporter permease C-terminal" evidence="8">
    <location>
        <begin position="896"/>
        <end position="1014"/>
    </location>
</feature>
<evidence type="ECO:0000256" key="4">
    <source>
        <dbReference type="ARBA" id="ARBA00022989"/>
    </source>
</evidence>
<feature type="transmembrane region" description="Helical" evidence="7">
    <location>
        <begin position="890"/>
        <end position="910"/>
    </location>
</feature>
<reference evidence="9 10" key="1">
    <citation type="submission" date="2021-01" db="EMBL/GenBank/DDBJ databases">
        <title>Whole genome shotgun sequence of Catellatospora coxensis NBRC 107359.</title>
        <authorList>
            <person name="Komaki H."/>
            <person name="Tamura T."/>
        </authorList>
    </citation>
    <scope>NUCLEOTIDE SEQUENCE [LARGE SCALE GENOMIC DNA]</scope>
    <source>
        <strain evidence="9 10">NBRC 107359</strain>
    </source>
</reference>
<feature type="transmembrane region" description="Helical" evidence="7">
    <location>
        <begin position="456"/>
        <end position="480"/>
    </location>
</feature>
<comment type="similarity">
    <text evidence="6">Belongs to the ABC-4 integral membrane protein family.</text>
</comment>
<dbReference type="InterPro" id="IPR003838">
    <property type="entry name" value="ABC3_permease_C"/>
</dbReference>
<evidence type="ECO:0000256" key="5">
    <source>
        <dbReference type="ARBA" id="ARBA00023136"/>
    </source>
</evidence>
<dbReference type="InterPro" id="IPR050250">
    <property type="entry name" value="Macrolide_Exporter_MacB"/>
</dbReference>
<dbReference type="GO" id="GO:0022857">
    <property type="term" value="F:transmembrane transporter activity"/>
    <property type="evidence" value="ECO:0007669"/>
    <property type="project" value="TreeGrafter"/>
</dbReference>
<evidence type="ECO:0000256" key="1">
    <source>
        <dbReference type="ARBA" id="ARBA00004651"/>
    </source>
</evidence>
<evidence type="ECO:0000256" key="7">
    <source>
        <dbReference type="SAM" id="Phobius"/>
    </source>
</evidence>
<dbReference type="Pfam" id="PF02687">
    <property type="entry name" value="FtsX"/>
    <property type="match status" value="2"/>
</dbReference>
<proteinExistence type="inferred from homology"/>
<dbReference type="PANTHER" id="PTHR30572:SF4">
    <property type="entry name" value="ABC TRANSPORTER PERMEASE YTRF"/>
    <property type="match status" value="1"/>
</dbReference>
<sequence length="1035" mass="106242">MEATVTGWSVMMRGIRHRSGRSAVVLALAAFATAAAVLAPAYGRAAQQSVLTDALSAAPATAAAVSVTAEGSADTAEAAHQPVGDTQATVNGALAKAPHLAAVLDRPVGSVSVDTTLSSTRTNRFAARLAWHQGACAHLRITGDCAIDAEQVLLSERAAAEAGVEVGDKVSVRPAQGDAAVRSYEVVGLYTPLAPDESYWGNNGYFAQAQSGGEGAPRLDAVFTGAEDDVRLGDAVPVTLSVTYPLRPGQVRLDDVTALRDELGTLGLALNGFELQVETALPSIVEDAAKDQDALARTVPIIAVPLVLLAFVVLLLLVAALTEERGPELALARLRGYGTGGTVRFGLGETLLLIVLGAPLGLAAGLGAVELAARSVLAEGVHTEIRWPVLAAAVGGLLIACFAAWLAARATLGRSVLGLLRRVPQRGTWRAGVLEGVAAALAIASLAAALRDRSAPLALLAPAALAIVAGVLAGRLLSLWSRVRLGLARRRGRLPAMLSAAQLSRRPGAARTVAVLTAAVALLTFSATAWDVAADARAQRADDAVGAPTVYAVSADHPQALVKALAAADPTNRSMAVVRVDELYNNQRVELLGVQSERLPAVAIWRDHDAATLSLLAGRLRADAPQAAEVGAQLTARAAVGSLGTTPARLGAVLSSPGEPPSIVWLGRLREGTRNYTAATPACAGTPCRLVGLAVGREPGESGPVQAELTVQSLSSGGQQLPLRFAESSAWRFLVDRTPNATVRVTPGAQLGLSVNSADQGDVLVSYLDTPAELPAVLAGPAPSSDDPEHFDLPAFAEAPQGFSVLEKAALLPRAGERGLLFDLDLATRAASVTQGLSDASDLRYEVWAAPDAPADLAAKLAGLGVQVLRTETVPDELARLGRRAPALGLRLYLLAGIAAALLALGVLMLSTRLGAGDRRAELAALRVTGVRPNVLRRSLRRERLALIGLPMVVGLLVGVGAAALMLPGIPLVTVGTAGAPNLTGDVLGALVPGLALDALPLAIAGALLVLVLAVVRGGRLVKRATPELIRGGGR</sequence>
<evidence type="ECO:0000256" key="6">
    <source>
        <dbReference type="ARBA" id="ARBA00038076"/>
    </source>
</evidence>
<feature type="transmembrane region" description="Helical" evidence="7">
    <location>
        <begin position="343"/>
        <end position="369"/>
    </location>
</feature>
<dbReference type="AlphaFoldDB" id="A0A8J3P9V6"/>
<feature type="transmembrane region" description="Helical" evidence="7">
    <location>
        <begin position="389"/>
        <end position="408"/>
    </location>
</feature>
<keyword evidence="10" id="KW-1185">Reference proteome</keyword>
<name>A0A8J3P9V6_9ACTN</name>
<protein>
    <recommendedName>
        <fullName evidence="8">ABC3 transporter permease C-terminal domain-containing protein</fullName>
    </recommendedName>
</protein>
<feature type="transmembrane region" description="Helical" evidence="7">
    <location>
        <begin position="512"/>
        <end position="530"/>
    </location>
</feature>
<feature type="transmembrane region" description="Helical" evidence="7">
    <location>
        <begin position="987"/>
        <end position="1016"/>
    </location>
</feature>
<feature type="transmembrane region" description="Helical" evidence="7">
    <location>
        <begin position="301"/>
        <end position="322"/>
    </location>
</feature>
<dbReference type="Proteomes" id="UP000630887">
    <property type="component" value="Unassembled WGS sequence"/>
</dbReference>
<keyword evidence="2" id="KW-1003">Cell membrane</keyword>
<keyword evidence="3 7" id="KW-0812">Transmembrane</keyword>
<comment type="subcellular location">
    <subcellularLocation>
        <location evidence="1">Cell membrane</location>
        <topology evidence="1">Multi-pass membrane protein</topology>
    </subcellularLocation>
</comment>
<evidence type="ECO:0000259" key="8">
    <source>
        <dbReference type="Pfam" id="PF02687"/>
    </source>
</evidence>
<keyword evidence="5 7" id="KW-0472">Membrane</keyword>
<keyword evidence="4 7" id="KW-1133">Transmembrane helix</keyword>
<feature type="transmembrane region" description="Helical" evidence="7">
    <location>
        <begin position="945"/>
        <end position="967"/>
    </location>
</feature>
<dbReference type="PANTHER" id="PTHR30572">
    <property type="entry name" value="MEMBRANE COMPONENT OF TRANSPORTER-RELATED"/>
    <property type="match status" value="1"/>
</dbReference>
<comment type="caution">
    <text evidence="9">The sequence shown here is derived from an EMBL/GenBank/DDBJ whole genome shotgun (WGS) entry which is preliminary data.</text>
</comment>
<organism evidence="9 10">
    <name type="scientific">Catellatospora coxensis</name>
    <dbReference type="NCBI Taxonomy" id="310354"/>
    <lineage>
        <taxon>Bacteria</taxon>
        <taxon>Bacillati</taxon>
        <taxon>Actinomycetota</taxon>
        <taxon>Actinomycetes</taxon>
        <taxon>Micromonosporales</taxon>
        <taxon>Micromonosporaceae</taxon>
        <taxon>Catellatospora</taxon>
    </lineage>
</organism>
<evidence type="ECO:0000256" key="2">
    <source>
        <dbReference type="ARBA" id="ARBA00022475"/>
    </source>
</evidence>